<protein>
    <submittedName>
        <fullName evidence="6">Lipoprotein lipase</fullName>
    </submittedName>
</protein>
<dbReference type="CDD" id="cd00707">
    <property type="entry name" value="Pancreat_lipase_like"/>
    <property type="match status" value="1"/>
</dbReference>
<dbReference type="Pfam" id="PF00151">
    <property type="entry name" value="Lipase"/>
    <property type="match status" value="1"/>
</dbReference>
<dbReference type="InterPro" id="IPR000734">
    <property type="entry name" value="TAG_lipase"/>
</dbReference>
<sequence>LACWISSHSPNNIKMVQVPDIAVMTSLIQLIQLAADPTSQDQRIQNPEVLTDSTLDCNSVQFYLVTRTNANYGGIEACLQQTTTLFNGTFNESKPTKILVHGWRNSRKTEFTTNITDSYLNAMDVNVIQVDWSAIAEEDYITARLAVPNVGKTVAAFIEKITKELQVSLSDLQLVGHSLGAHVVGVAGYTFQNPKIGTVTGLDPAGPLFWTTQNDGMITEESGEFVVILHTCAGLLGTSKVLGHVDFYANGGIPIQPGCGIDLLGFCSHERAIYLYGEALENPTAFNAVECNSYTSYKNGNCNANNRTYFGGDVDRSASGKYYFQTSSSFPFTLS</sequence>
<keyword evidence="3" id="KW-0964">Secreted</keyword>
<dbReference type="GO" id="GO:0016042">
    <property type="term" value="P:lipid catabolic process"/>
    <property type="evidence" value="ECO:0007669"/>
    <property type="project" value="TreeGrafter"/>
</dbReference>
<dbReference type="GO" id="GO:0016298">
    <property type="term" value="F:lipase activity"/>
    <property type="evidence" value="ECO:0007669"/>
    <property type="project" value="InterPro"/>
</dbReference>
<name>A0A146L2W6_LYGHE</name>
<feature type="domain" description="Lipase" evidence="5">
    <location>
        <begin position="44"/>
        <end position="332"/>
    </location>
</feature>
<organism evidence="6">
    <name type="scientific">Lygus hesperus</name>
    <name type="common">Western plant bug</name>
    <dbReference type="NCBI Taxonomy" id="30085"/>
    <lineage>
        <taxon>Eukaryota</taxon>
        <taxon>Metazoa</taxon>
        <taxon>Ecdysozoa</taxon>
        <taxon>Arthropoda</taxon>
        <taxon>Hexapoda</taxon>
        <taxon>Insecta</taxon>
        <taxon>Pterygota</taxon>
        <taxon>Neoptera</taxon>
        <taxon>Paraneoptera</taxon>
        <taxon>Hemiptera</taxon>
        <taxon>Heteroptera</taxon>
        <taxon>Panheteroptera</taxon>
        <taxon>Cimicomorpha</taxon>
        <taxon>Miridae</taxon>
        <taxon>Mirini</taxon>
        <taxon>Lygus</taxon>
    </lineage>
</organism>
<dbReference type="EMBL" id="GDHC01016574">
    <property type="protein sequence ID" value="JAQ02055.1"/>
    <property type="molecule type" value="Transcribed_RNA"/>
</dbReference>
<dbReference type="InterPro" id="IPR029058">
    <property type="entry name" value="AB_hydrolase_fold"/>
</dbReference>
<dbReference type="PANTHER" id="PTHR11610">
    <property type="entry name" value="LIPASE"/>
    <property type="match status" value="1"/>
</dbReference>
<accession>A0A146L2W6</accession>
<dbReference type="AlphaFoldDB" id="A0A146L2W6"/>
<evidence type="ECO:0000259" key="5">
    <source>
        <dbReference type="Pfam" id="PF00151"/>
    </source>
</evidence>
<comment type="subcellular location">
    <subcellularLocation>
        <location evidence="1">Secreted</location>
    </subcellularLocation>
</comment>
<gene>
    <name evidence="6" type="primary">LPL_0</name>
    <name evidence="6" type="ORF">g.51722</name>
</gene>
<reference evidence="6" key="1">
    <citation type="journal article" date="2016" name="Gigascience">
        <title>De novo construction of an expanded transcriptome assembly for the western tarnished plant bug, Lygus hesperus.</title>
        <authorList>
            <person name="Tassone E.E."/>
            <person name="Geib S.M."/>
            <person name="Hall B."/>
            <person name="Fabrick J.A."/>
            <person name="Brent C.S."/>
            <person name="Hull J.J."/>
        </authorList>
    </citation>
    <scope>NUCLEOTIDE SEQUENCE</scope>
</reference>
<proteinExistence type="inferred from homology"/>
<dbReference type="InterPro" id="IPR033906">
    <property type="entry name" value="Lipase_N"/>
</dbReference>
<dbReference type="SUPFAM" id="SSF53474">
    <property type="entry name" value="alpha/beta-Hydrolases"/>
    <property type="match status" value="1"/>
</dbReference>
<feature type="non-terminal residue" evidence="6">
    <location>
        <position position="1"/>
    </location>
</feature>
<evidence type="ECO:0000256" key="3">
    <source>
        <dbReference type="ARBA" id="ARBA00022525"/>
    </source>
</evidence>
<dbReference type="GO" id="GO:0005615">
    <property type="term" value="C:extracellular space"/>
    <property type="evidence" value="ECO:0007669"/>
    <property type="project" value="TreeGrafter"/>
</dbReference>
<evidence type="ECO:0000256" key="2">
    <source>
        <dbReference type="ARBA" id="ARBA00010701"/>
    </source>
</evidence>
<dbReference type="PRINTS" id="PR00821">
    <property type="entry name" value="TAGLIPASE"/>
</dbReference>
<evidence type="ECO:0000256" key="1">
    <source>
        <dbReference type="ARBA" id="ARBA00004613"/>
    </source>
</evidence>
<keyword evidence="6" id="KW-0449">Lipoprotein</keyword>
<evidence type="ECO:0000256" key="4">
    <source>
        <dbReference type="RuleBase" id="RU004262"/>
    </source>
</evidence>
<comment type="similarity">
    <text evidence="2 4">Belongs to the AB hydrolase superfamily. Lipase family.</text>
</comment>
<evidence type="ECO:0000313" key="6">
    <source>
        <dbReference type="EMBL" id="JAQ02055.1"/>
    </source>
</evidence>
<dbReference type="PANTHER" id="PTHR11610:SF173">
    <property type="entry name" value="LIPASE DOMAIN-CONTAINING PROTEIN-RELATED"/>
    <property type="match status" value="1"/>
</dbReference>
<dbReference type="Gene3D" id="3.40.50.1820">
    <property type="entry name" value="alpha/beta hydrolase"/>
    <property type="match status" value="1"/>
</dbReference>
<dbReference type="InterPro" id="IPR013818">
    <property type="entry name" value="Lipase"/>
</dbReference>